<reference evidence="3 4" key="1">
    <citation type="journal article" date="2017" name="Genome Biol. Evol.">
        <title>Population Structure and Local Adaptation of MAC Lung Disease Agent Mycobacterium avium subsp. hominissuis.</title>
        <authorList>
            <person name="Yano H."/>
            <person name="Iwamoto T."/>
            <person name="Nishiuchi Y."/>
            <person name="Nakajima C."/>
            <person name="Starkova D.A."/>
            <person name="Mokrousov I."/>
            <person name="Narvskaya O."/>
            <person name="Yoshida S."/>
            <person name="Arikawa K."/>
            <person name="Nakanishi N."/>
            <person name="Osaki K."/>
            <person name="Nakagawa I."/>
            <person name="Ato M."/>
            <person name="Suzuki Y."/>
            <person name="Maruyama F."/>
        </authorList>
    </citation>
    <scope>NUCLEOTIDE SEQUENCE [LARGE SCALE GENOMIC DNA]</scope>
    <source>
        <strain evidence="3 4">OCU466</strain>
    </source>
</reference>
<dbReference type="InterPro" id="IPR050266">
    <property type="entry name" value="AB_hydrolase_sf"/>
</dbReference>
<dbReference type="AlphaFoldDB" id="A0A2A3LD22"/>
<name>A0A2A3LD22_MYCAV</name>
<dbReference type="GO" id="GO:0016787">
    <property type="term" value="F:hydrolase activity"/>
    <property type="evidence" value="ECO:0007669"/>
    <property type="project" value="UniProtKB-KW"/>
</dbReference>
<comment type="caution">
    <text evidence="3">The sequence shown here is derived from an EMBL/GenBank/DDBJ whole genome shotgun (WGS) entry which is preliminary data.</text>
</comment>
<dbReference type="PANTHER" id="PTHR43798:SF31">
    <property type="entry name" value="AB HYDROLASE SUPERFAMILY PROTEIN YCLE"/>
    <property type="match status" value="1"/>
</dbReference>
<dbReference type="Proteomes" id="UP000218842">
    <property type="component" value="Unassembled WGS sequence"/>
</dbReference>
<dbReference type="SUPFAM" id="SSF53474">
    <property type="entry name" value="alpha/beta-Hydrolases"/>
    <property type="match status" value="1"/>
</dbReference>
<protein>
    <submittedName>
        <fullName evidence="3">Alpha/beta hydrolase</fullName>
    </submittedName>
</protein>
<evidence type="ECO:0000313" key="3">
    <source>
        <dbReference type="EMBL" id="PBJ39103.1"/>
    </source>
</evidence>
<accession>A0A2A3LD22</accession>
<dbReference type="GO" id="GO:0016020">
    <property type="term" value="C:membrane"/>
    <property type="evidence" value="ECO:0007669"/>
    <property type="project" value="TreeGrafter"/>
</dbReference>
<sequence>MVLTHPATTVAAPAPRRTGAGAYITRTVITDDGVALHCRDYPCTAGDPEHTVLLSPGFCLDLHSWDLQVDALQRDWSHRCRIITFDHRGHGSSQAAPIASYTIARLGSDIAQLLDSLGVRGSATFAGHSMGAMALLSYLAQPAAQRPVDPRGLVLVGTAGGALPRRGVGRALAFPALESMTALAAHVPGRYAPGTVRALVRPVCSVVSRIARLHPGEHDALLGTALRALSHTDVRAAAGFLVSLRDFDQRATLPDITAHTVVVSGALDMLTPPAFGAELAAAIPGATHVLRHESGHMLLIDAPHAITTALNRTIRHCLRTQRVGEA</sequence>
<feature type="domain" description="AB hydrolase-1" evidence="2">
    <location>
        <begin position="51"/>
        <end position="303"/>
    </location>
</feature>
<dbReference type="PANTHER" id="PTHR43798">
    <property type="entry name" value="MONOACYLGLYCEROL LIPASE"/>
    <property type="match status" value="1"/>
</dbReference>
<dbReference type="Pfam" id="PF00561">
    <property type="entry name" value="Abhydrolase_1"/>
    <property type="match status" value="1"/>
</dbReference>
<gene>
    <name evidence="3" type="ORF">XV03_03770</name>
</gene>
<evidence type="ECO:0000313" key="4">
    <source>
        <dbReference type="Proteomes" id="UP000218842"/>
    </source>
</evidence>
<keyword evidence="1 3" id="KW-0378">Hydrolase</keyword>
<evidence type="ECO:0000259" key="2">
    <source>
        <dbReference type="Pfam" id="PF00561"/>
    </source>
</evidence>
<evidence type="ECO:0000256" key="1">
    <source>
        <dbReference type="ARBA" id="ARBA00022801"/>
    </source>
</evidence>
<dbReference type="Gene3D" id="3.40.50.1820">
    <property type="entry name" value="alpha/beta hydrolase"/>
    <property type="match status" value="1"/>
</dbReference>
<proteinExistence type="predicted"/>
<dbReference type="EMBL" id="LBGZ01000029">
    <property type="protein sequence ID" value="PBJ39103.1"/>
    <property type="molecule type" value="Genomic_DNA"/>
</dbReference>
<dbReference type="InterPro" id="IPR000073">
    <property type="entry name" value="AB_hydrolase_1"/>
</dbReference>
<organism evidence="3 4">
    <name type="scientific">Mycobacterium avium subsp. hominissuis</name>
    <dbReference type="NCBI Taxonomy" id="439334"/>
    <lineage>
        <taxon>Bacteria</taxon>
        <taxon>Bacillati</taxon>
        <taxon>Actinomycetota</taxon>
        <taxon>Actinomycetes</taxon>
        <taxon>Mycobacteriales</taxon>
        <taxon>Mycobacteriaceae</taxon>
        <taxon>Mycobacterium</taxon>
        <taxon>Mycobacterium avium complex (MAC)</taxon>
    </lineage>
</organism>
<dbReference type="RefSeq" id="WP_071321590.1">
    <property type="nucleotide sequence ID" value="NZ_BDNC01000130.1"/>
</dbReference>
<dbReference type="InterPro" id="IPR029058">
    <property type="entry name" value="AB_hydrolase_fold"/>
</dbReference>